<dbReference type="Proteomes" id="UP001152888">
    <property type="component" value="Unassembled WGS sequence"/>
</dbReference>
<sequence>MVNQGNYLVTQEEIVHIRDKRRNLNASFYEGLQITTMGTIPLARTPEGQEGRLLRKILHRVQGRQRRKTR</sequence>
<proteinExistence type="predicted"/>
<organism evidence="1 2">
    <name type="scientific">Acanthoscelides obtectus</name>
    <name type="common">Bean weevil</name>
    <name type="synonym">Bruchus obtectus</name>
    <dbReference type="NCBI Taxonomy" id="200917"/>
    <lineage>
        <taxon>Eukaryota</taxon>
        <taxon>Metazoa</taxon>
        <taxon>Ecdysozoa</taxon>
        <taxon>Arthropoda</taxon>
        <taxon>Hexapoda</taxon>
        <taxon>Insecta</taxon>
        <taxon>Pterygota</taxon>
        <taxon>Neoptera</taxon>
        <taxon>Endopterygota</taxon>
        <taxon>Coleoptera</taxon>
        <taxon>Polyphaga</taxon>
        <taxon>Cucujiformia</taxon>
        <taxon>Chrysomeloidea</taxon>
        <taxon>Chrysomelidae</taxon>
        <taxon>Bruchinae</taxon>
        <taxon>Bruchini</taxon>
        <taxon>Acanthoscelides</taxon>
    </lineage>
</organism>
<gene>
    <name evidence="1" type="ORF">ACAOBT_LOCUS30987</name>
</gene>
<keyword evidence="2" id="KW-1185">Reference proteome</keyword>
<name>A0A9P0M0U8_ACAOB</name>
<protein>
    <submittedName>
        <fullName evidence="1">Uncharacterized protein</fullName>
    </submittedName>
</protein>
<reference evidence="1" key="1">
    <citation type="submission" date="2022-03" db="EMBL/GenBank/DDBJ databases">
        <authorList>
            <person name="Sayadi A."/>
        </authorList>
    </citation>
    <scope>NUCLEOTIDE SEQUENCE</scope>
</reference>
<dbReference type="EMBL" id="CAKOFQ010007897">
    <property type="protein sequence ID" value="CAH2009616.1"/>
    <property type="molecule type" value="Genomic_DNA"/>
</dbReference>
<evidence type="ECO:0000313" key="1">
    <source>
        <dbReference type="EMBL" id="CAH2009616.1"/>
    </source>
</evidence>
<evidence type="ECO:0000313" key="2">
    <source>
        <dbReference type="Proteomes" id="UP001152888"/>
    </source>
</evidence>
<comment type="caution">
    <text evidence="1">The sequence shown here is derived from an EMBL/GenBank/DDBJ whole genome shotgun (WGS) entry which is preliminary data.</text>
</comment>
<dbReference type="AlphaFoldDB" id="A0A9P0M0U8"/>
<accession>A0A9P0M0U8</accession>